<dbReference type="SUPFAM" id="SSF52833">
    <property type="entry name" value="Thioredoxin-like"/>
    <property type="match status" value="1"/>
</dbReference>
<dbReference type="AlphaFoldDB" id="A0A220S4G9"/>
<dbReference type="CDD" id="cd03057">
    <property type="entry name" value="GST_N_Beta"/>
    <property type="match status" value="1"/>
</dbReference>
<dbReference type="PANTHER" id="PTHR44051">
    <property type="entry name" value="GLUTATHIONE S-TRANSFERASE-RELATED"/>
    <property type="match status" value="1"/>
</dbReference>
<keyword evidence="2" id="KW-0808">Transferase</keyword>
<dbReference type="CDD" id="cd03188">
    <property type="entry name" value="GST_C_Beta"/>
    <property type="match status" value="1"/>
</dbReference>
<dbReference type="Gene3D" id="1.20.1050.10">
    <property type="match status" value="1"/>
</dbReference>
<protein>
    <submittedName>
        <fullName evidence="2">Glutathione S-transferase</fullName>
    </submittedName>
</protein>
<organism evidence="2 3">
    <name type="scientific">Neisseria chenwenguii</name>
    <dbReference type="NCBI Taxonomy" id="1853278"/>
    <lineage>
        <taxon>Bacteria</taxon>
        <taxon>Pseudomonadati</taxon>
        <taxon>Pseudomonadota</taxon>
        <taxon>Betaproteobacteria</taxon>
        <taxon>Neisseriales</taxon>
        <taxon>Neisseriaceae</taxon>
        <taxon>Neisseria</taxon>
    </lineage>
</organism>
<evidence type="ECO:0000256" key="1">
    <source>
        <dbReference type="RuleBase" id="RU003494"/>
    </source>
</evidence>
<dbReference type="Gene3D" id="3.40.30.10">
    <property type="entry name" value="Glutaredoxin"/>
    <property type="match status" value="1"/>
</dbReference>
<evidence type="ECO:0000313" key="3">
    <source>
        <dbReference type="Proteomes" id="UP000198238"/>
    </source>
</evidence>
<sequence length="203" mass="22566">MKFYYFPGACAFVSQVALEWTGAEFEAVAVERDRLKEPEFLALNPVGSVPVLQDGDWVLTQNMAILDYLDTLYPEAGLFGRGDTKARAKARQWLAFANSDVHATLRSVFAPNRFIEGEGEAAQIRARATLRVLEQLGVADRALENQDYLAGEKTVADVYFYLFLRWAVMLKIDVSALKNLAALSQRMDADAGVQKVLKQQGLA</sequence>
<dbReference type="Pfam" id="PF00043">
    <property type="entry name" value="GST_C"/>
    <property type="match status" value="1"/>
</dbReference>
<dbReference type="PROSITE" id="PS50405">
    <property type="entry name" value="GST_CTER"/>
    <property type="match status" value="1"/>
</dbReference>
<dbReference type="InterPro" id="IPR036249">
    <property type="entry name" value="Thioredoxin-like_sf"/>
</dbReference>
<dbReference type="SFLD" id="SFLDG01150">
    <property type="entry name" value="Main.1:_Beta-like"/>
    <property type="match status" value="1"/>
</dbReference>
<comment type="similarity">
    <text evidence="1">Belongs to the GST superfamily.</text>
</comment>
<reference evidence="2 3" key="1">
    <citation type="submission" date="2017-06" db="EMBL/GenBank/DDBJ databases">
        <title>Neisseria chenwenguii sp. nov., isolated from the intestinal contents of Tibetan Plateau Pika in Yushu, Qinghai Province, China.</title>
        <authorList>
            <person name="Zhang G."/>
        </authorList>
    </citation>
    <scope>NUCLEOTIDE SEQUENCE [LARGE SCALE GENOMIC DNA]</scope>
    <source>
        <strain evidence="2 3">10023</strain>
    </source>
</reference>
<dbReference type="SFLD" id="SFLDG00358">
    <property type="entry name" value="Main_(cytGST)"/>
    <property type="match status" value="1"/>
</dbReference>
<dbReference type="InterPro" id="IPR036282">
    <property type="entry name" value="Glutathione-S-Trfase_C_sf"/>
</dbReference>
<dbReference type="EMBL" id="CP022278">
    <property type="protein sequence ID" value="ASK28411.1"/>
    <property type="molecule type" value="Genomic_DNA"/>
</dbReference>
<gene>
    <name evidence="2" type="ORF">BG910_02525</name>
</gene>
<proteinExistence type="inferred from homology"/>
<dbReference type="SUPFAM" id="SSF47616">
    <property type="entry name" value="GST C-terminal domain-like"/>
    <property type="match status" value="1"/>
</dbReference>
<dbReference type="OrthoDB" id="8772754at2"/>
<dbReference type="Proteomes" id="UP000198238">
    <property type="component" value="Chromosome"/>
</dbReference>
<evidence type="ECO:0000313" key="2">
    <source>
        <dbReference type="EMBL" id="ASK28411.1"/>
    </source>
</evidence>
<dbReference type="Pfam" id="PF02798">
    <property type="entry name" value="GST_N"/>
    <property type="match status" value="1"/>
</dbReference>
<dbReference type="GO" id="GO:0016740">
    <property type="term" value="F:transferase activity"/>
    <property type="evidence" value="ECO:0007669"/>
    <property type="project" value="UniProtKB-KW"/>
</dbReference>
<dbReference type="InterPro" id="IPR004046">
    <property type="entry name" value="GST_C"/>
</dbReference>
<dbReference type="PROSITE" id="PS50404">
    <property type="entry name" value="GST_NTER"/>
    <property type="match status" value="1"/>
</dbReference>
<dbReference type="PANTHER" id="PTHR44051:SF8">
    <property type="entry name" value="GLUTATHIONE S-TRANSFERASE GSTA"/>
    <property type="match status" value="1"/>
</dbReference>
<dbReference type="InterPro" id="IPR010987">
    <property type="entry name" value="Glutathione-S-Trfase_C-like"/>
</dbReference>
<accession>A0A220S4G9</accession>
<name>A0A220S4G9_9NEIS</name>
<dbReference type="SFLD" id="SFLDS00019">
    <property type="entry name" value="Glutathione_Transferase_(cytos"/>
    <property type="match status" value="1"/>
</dbReference>
<dbReference type="InterPro" id="IPR004045">
    <property type="entry name" value="Glutathione_S-Trfase_N"/>
</dbReference>
<dbReference type="KEGG" id="nei:BG910_02525"/>
<keyword evidence="3" id="KW-1185">Reference proteome</keyword>
<dbReference type="InterPro" id="IPR040079">
    <property type="entry name" value="Glutathione_S-Trfase"/>
</dbReference>